<evidence type="ECO:0000259" key="1">
    <source>
        <dbReference type="Pfam" id="PF00107"/>
    </source>
</evidence>
<evidence type="ECO:0000313" key="2">
    <source>
        <dbReference type="EMBL" id="KAK0449774.1"/>
    </source>
</evidence>
<dbReference type="RefSeq" id="XP_060327066.1">
    <property type="nucleotide sequence ID" value="XM_060483389.1"/>
</dbReference>
<dbReference type="Gene3D" id="3.90.180.10">
    <property type="entry name" value="Medium-chain alcohol dehydrogenases, catalytic domain"/>
    <property type="match status" value="1"/>
</dbReference>
<dbReference type="Pfam" id="PF00107">
    <property type="entry name" value="ADH_zinc_N"/>
    <property type="match status" value="1"/>
</dbReference>
<dbReference type="Gene3D" id="3.40.50.720">
    <property type="entry name" value="NAD(P)-binding Rossmann-like Domain"/>
    <property type="match status" value="1"/>
</dbReference>
<evidence type="ECO:0000313" key="3">
    <source>
        <dbReference type="Proteomes" id="UP001175211"/>
    </source>
</evidence>
<dbReference type="GeneID" id="85366937"/>
<organism evidence="2 3">
    <name type="scientific">Armillaria tabescens</name>
    <name type="common">Ringless honey mushroom</name>
    <name type="synonym">Agaricus tabescens</name>
    <dbReference type="NCBI Taxonomy" id="1929756"/>
    <lineage>
        <taxon>Eukaryota</taxon>
        <taxon>Fungi</taxon>
        <taxon>Dikarya</taxon>
        <taxon>Basidiomycota</taxon>
        <taxon>Agaricomycotina</taxon>
        <taxon>Agaricomycetes</taxon>
        <taxon>Agaricomycetidae</taxon>
        <taxon>Agaricales</taxon>
        <taxon>Marasmiineae</taxon>
        <taxon>Physalacriaceae</taxon>
        <taxon>Desarmillaria</taxon>
    </lineage>
</organism>
<dbReference type="AlphaFoldDB" id="A0AA39JVV7"/>
<proteinExistence type="predicted"/>
<sequence length="153" mass="16518">MDESTYLIRRPQNITPIEAAGVTSAAETAWQALFGHCCAGFEPGQTIFINGGSSSVGAFAIQIAKAKGAARVVASASGQNEEFVKSLGADEFIDYTKQPLHEYLTQNPPSPKFHIIFDAVAVKDPILVHVQSCLPCAGWNFCFNWLNPRTSSL</sequence>
<dbReference type="PANTHER" id="PTHR11695:SF647">
    <property type="entry name" value="ENOYL REDUCTASE (ER) DOMAIN-CONTAINING PROTEIN"/>
    <property type="match status" value="1"/>
</dbReference>
<accession>A0AA39JVV7</accession>
<dbReference type="SUPFAM" id="SSF51735">
    <property type="entry name" value="NAD(P)-binding Rossmann-fold domains"/>
    <property type="match status" value="1"/>
</dbReference>
<dbReference type="InterPro" id="IPR013149">
    <property type="entry name" value="ADH-like_C"/>
</dbReference>
<gene>
    <name evidence="2" type="ORF">EV420DRAFT_764194</name>
</gene>
<keyword evidence="3" id="KW-1185">Reference proteome</keyword>
<comment type="caution">
    <text evidence="2">The sequence shown here is derived from an EMBL/GenBank/DDBJ whole genome shotgun (WGS) entry which is preliminary data.</text>
</comment>
<reference evidence="2" key="1">
    <citation type="submission" date="2023-06" db="EMBL/GenBank/DDBJ databases">
        <authorList>
            <consortium name="Lawrence Berkeley National Laboratory"/>
            <person name="Ahrendt S."/>
            <person name="Sahu N."/>
            <person name="Indic B."/>
            <person name="Wong-Bajracharya J."/>
            <person name="Merenyi Z."/>
            <person name="Ke H.-M."/>
            <person name="Monk M."/>
            <person name="Kocsube S."/>
            <person name="Drula E."/>
            <person name="Lipzen A."/>
            <person name="Balint B."/>
            <person name="Henrissat B."/>
            <person name="Andreopoulos B."/>
            <person name="Martin F.M."/>
            <person name="Harder C.B."/>
            <person name="Rigling D."/>
            <person name="Ford K.L."/>
            <person name="Foster G.D."/>
            <person name="Pangilinan J."/>
            <person name="Papanicolaou A."/>
            <person name="Barry K."/>
            <person name="LaButti K."/>
            <person name="Viragh M."/>
            <person name="Koriabine M."/>
            <person name="Yan M."/>
            <person name="Riley R."/>
            <person name="Champramary S."/>
            <person name="Plett K.L."/>
            <person name="Tsai I.J."/>
            <person name="Slot J."/>
            <person name="Sipos G."/>
            <person name="Plett J."/>
            <person name="Nagy L.G."/>
            <person name="Grigoriev I.V."/>
        </authorList>
    </citation>
    <scope>NUCLEOTIDE SEQUENCE</scope>
    <source>
        <strain evidence="2">CCBAS 213</strain>
    </source>
</reference>
<dbReference type="Proteomes" id="UP001175211">
    <property type="component" value="Unassembled WGS sequence"/>
</dbReference>
<dbReference type="EMBL" id="JAUEPS010000037">
    <property type="protein sequence ID" value="KAK0449774.1"/>
    <property type="molecule type" value="Genomic_DNA"/>
</dbReference>
<feature type="domain" description="Alcohol dehydrogenase-like C-terminal" evidence="1">
    <location>
        <begin position="56"/>
        <end position="125"/>
    </location>
</feature>
<protein>
    <recommendedName>
        <fullName evidence="1">Alcohol dehydrogenase-like C-terminal domain-containing protein</fullName>
    </recommendedName>
</protein>
<dbReference type="PANTHER" id="PTHR11695">
    <property type="entry name" value="ALCOHOL DEHYDROGENASE RELATED"/>
    <property type="match status" value="1"/>
</dbReference>
<dbReference type="InterPro" id="IPR036291">
    <property type="entry name" value="NAD(P)-bd_dom_sf"/>
</dbReference>
<name>A0AA39JVV7_ARMTA</name>
<dbReference type="InterPro" id="IPR050700">
    <property type="entry name" value="YIM1/Zinc_Alcohol_DH_Fams"/>
</dbReference>
<dbReference type="GO" id="GO:0005739">
    <property type="term" value="C:mitochondrion"/>
    <property type="evidence" value="ECO:0007669"/>
    <property type="project" value="TreeGrafter"/>
</dbReference>